<dbReference type="InterPro" id="IPR036271">
    <property type="entry name" value="Tet_transcr_reg_TetR-rel_C_sf"/>
</dbReference>
<feature type="DNA-binding region" description="H-T-H motif" evidence="4">
    <location>
        <begin position="68"/>
        <end position="87"/>
    </location>
</feature>
<evidence type="ECO:0000313" key="7">
    <source>
        <dbReference type="Proteomes" id="UP000594923"/>
    </source>
</evidence>
<sequence>MPHCWTSSTANRPCTLCARSGCAPTVSSHVRTPMPNPIPRRRDAAVTRDAIVLSARKAFARSGYDGTGLGEIAAGAGVTVMLVNRYFASKEQLFAEVVAEALASPLALTQGTLSAENLGRTLATALVSITEAGSTPLEGFLIMLHAASNKRAAAIGREQIETGHQATLAATLQGAHHQERAALVMALVSGFQVMRQMLELSALAKTDPQVLINLLTPLFQQLVEGNRV</sequence>
<keyword evidence="3" id="KW-0804">Transcription</keyword>
<proteinExistence type="predicted"/>
<evidence type="ECO:0000256" key="3">
    <source>
        <dbReference type="ARBA" id="ARBA00023163"/>
    </source>
</evidence>
<dbReference type="InterPro" id="IPR001647">
    <property type="entry name" value="HTH_TetR"/>
</dbReference>
<dbReference type="Proteomes" id="UP000594923">
    <property type="component" value="Chromosome"/>
</dbReference>
<dbReference type="Gene3D" id="1.10.357.10">
    <property type="entry name" value="Tetracycline Repressor, domain 2"/>
    <property type="match status" value="1"/>
</dbReference>
<feature type="domain" description="HTH tetR-type" evidence="5">
    <location>
        <begin position="45"/>
        <end position="105"/>
    </location>
</feature>
<dbReference type="Pfam" id="PF17920">
    <property type="entry name" value="TetR_C_16"/>
    <property type="match status" value="1"/>
</dbReference>
<dbReference type="PRINTS" id="PR00455">
    <property type="entry name" value="HTHTETR"/>
</dbReference>
<dbReference type="InterPro" id="IPR041678">
    <property type="entry name" value="TetR_C_16"/>
</dbReference>
<keyword evidence="2 4" id="KW-0238">DNA-binding</keyword>
<accession>A0A7M1KPR2</accession>
<dbReference type="Pfam" id="PF00440">
    <property type="entry name" value="TetR_N"/>
    <property type="match status" value="1"/>
</dbReference>
<evidence type="ECO:0000256" key="4">
    <source>
        <dbReference type="PROSITE-ProRule" id="PRU00335"/>
    </source>
</evidence>
<dbReference type="PROSITE" id="PS50977">
    <property type="entry name" value="HTH_TETR_2"/>
    <property type="match status" value="1"/>
</dbReference>
<dbReference type="InterPro" id="IPR009057">
    <property type="entry name" value="Homeodomain-like_sf"/>
</dbReference>
<dbReference type="PANTHER" id="PTHR30055:SF234">
    <property type="entry name" value="HTH-TYPE TRANSCRIPTIONAL REGULATOR BETI"/>
    <property type="match status" value="1"/>
</dbReference>
<organism evidence="6 7">
    <name type="scientific">Pseudomonas poae</name>
    <dbReference type="NCBI Taxonomy" id="200451"/>
    <lineage>
        <taxon>Bacteria</taxon>
        <taxon>Pseudomonadati</taxon>
        <taxon>Pseudomonadota</taxon>
        <taxon>Gammaproteobacteria</taxon>
        <taxon>Pseudomonadales</taxon>
        <taxon>Pseudomonadaceae</taxon>
        <taxon>Pseudomonas</taxon>
    </lineage>
</organism>
<dbReference type="SUPFAM" id="SSF48498">
    <property type="entry name" value="Tetracyclin repressor-like, C-terminal domain"/>
    <property type="match status" value="1"/>
</dbReference>
<evidence type="ECO:0000313" key="6">
    <source>
        <dbReference type="EMBL" id="QOQ77838.1"/>
    </source>
</evidence>
<dbReference type="InterPro" id="IPR050109">
    <property type="entry name" value="HTH-type_TetR-like_transc_reg"/>
</dbReference>
<dbReference type="AlphaFoldDB" id="A0A7M1KPR2"/>
<protein>
    <submittedName>
        <fullName evidence="6">TetR family transcriptional regulator</fullName>
    </submittedName>
</protein>
<dbReference type="EMBL" id="CP063073">
    <property type="protein sequence ID" value="QOQ77838.1"/>
    <property type="molecule type" value="Genomic_DNA"/>
</dbReference>
<name>A0A7M1KPR2_9PSED</name>
<gene>
    <name evidence="6" type="ORF">IMF22_12785</name>
</gene>
<keyword evidence="1" id="KW-0805">Transcription regulation</keyword>
<evidence type="ECO:0000259" key="5">
    <source>
        <dbReference type="PROSITE" id="PS50977"/>
    </source>
</evidence>
<dbReference type="GO" id="GO:0003700">
    <property type="term" value="F:DNA-binding transcription factor activity"/>
    <property type="evidence" value="ECO:0007669"/>
    <property type="project" value="TreeGrafter"/>
</dbReference>
<evidence type="ECO:0000256" key="1">
    <source>
        <dbReference type="ARBA" id="ARBA00023015"/>
    </source>
</evidence>
<dbReference type="SUPFAM" id="SSF46689">
    <property type="entry name" value="Homeodomain-like"/>
    <property type="match status" value="1"/>
</dbReference>
<evidence type="ECO:0000256" key="2">
    <source>
        <dbReference type="ARBA" id="ARBA00023125"/>
    </source>
</evidence>
<dbReference type="PANTHER" id="PTHR30055">
    <property type="entry name" value="HTH-TYPE TRANSCRIPTIONAL REGULATOR RUTR"/>
    <property type="match status" value="1"/>
</dbReference>
<reference evidence="6 7" key="1">
    <citation type="submission" date="2020-10" db="EMBL/GenBank/DDBJ databases">
        <title>High quality whole genome sequence of Pseudomonas poae PMA22.</title>
        <authorList>
            <person name="Hernandez J.G."/>
            <person name="Rodriguez P."/>
            <person name="Cuevas C."/>
            <person name="de la Calle F."/>
            <person name="Galan B."/>
            <person name="Garcia J.L."/>
        </authorList>
    </citation>
    <scope>NUCLEOTIDE SEQUENCE [LARGE SCALE GENOMIC DNA]</scope>
    <source>
        <strain evidence="6 7">PMA22</strain>
    </source>
</reference>
<dbReference type="GO" id="GO:0000976">
    <property type="term" value="F:transcription cis-regulatory region binding"/>
    <property type="evidence" value="ECO:0007669"/>
    <property type="project" value="TreeGrafter"/>
</dbReference>